<sequence length="69" mass="7559">MDSSASGPEKQTLTISTPNNRYRGDAVEQLVLTEARARGLQEQRKGNPRVLLKIPNVLGLVGFVLLDLL</sequence>
<dbReference type="EMBL" id="KZ663248">
    <property type="protein sequence ID" value="PPS14501.1"/>
    <property type="molecule type" value="Genomic_DNA"/>
</dbReference>
<dbReference type="AlphaFoldDB" id="A0A2P5YG11"/>
<proteinExistence type="predicted"/>
<dbReference type="Proteomes" id="UP000239757">
    <property type="component" value="Unassembled WGS sequence"/>
</dbReference>
<gene>
    <name evidence="1" type="ORF">GOBAR_AA06076</name>
</gene>
<reference evidence="1 2" key="1">
    <citation type="submission" date="2015-01" db="EMBL/GenBank/DDBJ databases">
        <title>Genome of allotetraploid Gossypium barbadense reveals genomic plasticity and fiber elongation in cotton evolution.</title>
        <authorList>
            <person name="Chen X."/>
            <person name="Liu X."/>
            <person name="Zhao B."/>
            <person name="Zheng H."/>
            <person name="Hu Y."/>
            <person name="Lu G."/>
            <person name="Yang C."/>
            <person name="Chen J."/>
            <person name="Shan C."/>
            <person name="Zhang L."/>
            <person name="Zhou Y."/>
            <person name="Wang L."/>
            <person name="Guo W."/>
            <person name="Bai Y."/>
            <person name="Ruan J."/>
            <person name="Shangguan X."/>
            <person name="Mao Y."/>
            <person name="Jiang J."/>
            <person name="Zhu Y."/>
            <person name="Lei J."/>
            <person name="Kang H."/>
            <person name="Chen S."/>
            <person name="He X."/>
            <person name="Wang R."/>
            <person name="Wang Y."/>
            <person name="Chen J."/>
            <person name="Wang L."/>
            <person name="Yu S."/>
            <person name="Wang B."/>
            <person name="Wei J."/>
            <person name="Song S."/>
            <person name="Lu X."/>
            <person name="Gao Z."/>
            <person name="Gu W."/>
            <person name="Deng X."/>
            <person name="Ma D."/>
            <person name="Wang S."/>
            <person name="Liang W."/>
            <person name="Fang L."/>
            <person name="Cai C."/>
            <person name="Zhu X."/>
            <person name="Zhou B."/>
            <person name="Zhang Y."/>
            <person name="Chen Z."/>
            <person name="Xu S."/>
            <person name="Zhu R."/>
            <person name="Wang S."/>
            <person name="Zhang T."/>
            <person name="Zhao G."/>
        </authorList>
    </citation>
    <scope>NUCLEOTIDE SEQUENCE [LARGE SCALE GENOMIC DNA]</scope>
    <source>
        <strain evidence="2">cv. Xinhai21</strain>
        <tissue evidence="1">Leaf</tissue>
    </source>
</reference>
<name>A0A2P5YG11_GOSBA</name>
<organism evidence="1 2">
    <name type="scientific">Gossypium barbadense</name>
    <name type="common">Sea Island cotton</name>
    <name type="synonym">Hibiscus barbadensis</name>
    <dbReference type="NCBI Taxonomy" id="3634"/>
    <lineage>
        <taxon>Eukaryota</taxon>
        <taxon>Viridiplantae</taxon>
        <taxon>Streptophyta</taxon>
        <taxon>Embryophyta</taxon>
        <taxon>Tracheophyta</taxon>
        <taxon>Spermatophyta</taxon>
        <taxon>Magnoliopsida</taxon>
        <taxon>eudicotyledons</taxon>
        <taxon>Gunneridae</taxon>
        <taxon>Pentapetalae</taxon>
        <taxon>rosids</taxon>
        <taxon>malvids</taxon>
        <taxon>Malvales</taxon>
        <taxon>Malvaceae</taxon>
        <taxon>Malvoideae</taxon>
        <taxon>Gossypium</taxon>
    </lineage>
</organism>
<evidence type="ECO:0000313" key="2">
    <source>
        <dbReference type="Proteomes" id="UP000239757"/>
    </source>
</evidence>
<accession>A0A2P5YG11</accession>
<evidence type="ECO:0000313" key="1">
    <source>
        <dbReference type="EMBL" id="PPS14501.1"/>
    </source>
</evidence>
<protein>
    <submittedName>
        <fullName evidence="1">Uncharacterized protein</fullName>
    </submittedName>
</protein>